<evidence type="ECO:0000256" key="1">
    <source>
        <dbReference type="SAM" id="MobiDB-lite"/>
    </source>
</evidence>
<keyword evidence="2" id="KW-0472">Membrane</keyword>
<sequence>MDEEQEQNKIPAPTPGKVPDKITETYAEDVAKAIGGSQGEALKKIIHDEEAREAEKRNLFPESRRNKFFMLAGFLLLISSYLLIFFFFPDREETNEFSVQSESTSIIFNDKTSFIEVANLTKDQIAKMIWDEASNSDVKYEGIEGIYLNANKRIIGLREFITLLKSTLVLDSPELVDDNFLLGVYVWEAKSPFVLIEIRTLPDIFPSMRAWEDKMFYDLHGLFGLDINADTNYLLTKSFEDGVVENKNARILYGVSGEIILMYVFVDDSHLIIANDLIAVHEITVRLAGSRIKQ</sequence>
<evidence type="ECO:0000313" key="3">
    <source>
        <dbReference type="EMBL" id="OGI76013.1"/>
    </source>
</evidence>
<protein>
    <submittedName>
        <fullName evidence="3">Uncharacterized protein</fullName>
    </submittedName>
</protein>
<dbReference type="Proteomes" id="UP000179275">
    <property type="component" value="Unassembled WGS sequence"/>
</dbReference>
<feature type="transmembrane region" description="Helical" evidence="2">
    <location>
        <begin position="68"/>
        <end position="88"/>
    </location>
</feature>
<comment type="caution">
    <text evidence="3">The sequence shown here is derived from an EMBL/GenBank/DDBJ whole genome shotgun (WGS) entry which is preliminary data.</text>
</comment>
<proteinExistence type="predicted"/>
<reference evidence="3 4" key="1">
    <citation type="journal article" date="2016" name="Nat. Commun.">
        <title>Thousands of microbial genomes shed light on interconnected biogeochemical processes in an aquifer system.</title>
        <authorList>
            <person name="Anantharaman K."/>
            <person name="Brown C.T."/>
            <person name="Hug L.A."/>
            <person name="Sharon I."/>
            <person name="Castelle C.J."/>
            <person name="Probst A.J."/>
            <person name="Thomas B.C."/>
            <person name="Singh A."/>
            <person name="Wilkins M.J."/>
            <person name="Karaoz U."/>
            <person name="Brodie E.L."/>
            <person name="Williams K.H."/>
            <person name="Hubbard S.S."/>
            <person name="Banfield J.F."/>
        </authorList>
    </citation>
    <scope>NUCLEOTIDE SEQUENCE [LARGE SCALE GENOMIC DNA]</scope>
</reference>
<feature type="region of interest" description="Disordered" evidence="1">
    <location>
        <begin position="1"/>
        <end position="20"/>
    </location>
</feature>
<keyword evidence="2" id="KW-1133">Transmembrane helix</keyword>
<organism evidence="3 4">
    <name type="scientific">Candidatus Nomurabacteria bacterium RIFCSPHIGHO2_02_FULL_42_19</name>
    <dbReference type="NCBI Taxonomy" id="1801756"/>
    <lineage>
        <taxon>Bacteria</taxon>
        <taxon>Candidatus Nomuraibacteriota</taxon>
    </lineage>
</organism>
<dbReference type="EMBL" id="MFUG01000013">
    <property type="protein sequence ID" value="OGI76013.1"/>
    <property type="molecule type" value="Genomic_DNA"/>
</dbReference>
<keyword evidence="2" id="KW-0812">Transmembrane</keyword>
<gene>
    <name evidence="3" type="ORF">A3C67_01435</name>
</gene>
<evidence type="ECO:0000256" key="2">
    <source>
        <dbReference type="SAM" id="Phobius"/>
    </source>
</evidence>
<dbReference type="AlphaFoldDB" id="A0A1F6W262"/>
<evidence type="ECO:0000313" key="4">
    <source>
        <dbReference type="Proteomes" id="UP000179275"/>
    </source>
</evidence>
<name>A0A1F6W262_9BACT</name>
<accession>A0A1F6W262</accession>
<dbReference type="STRING" id="1801756.A3C67_01435"/>